<evidence type="ECO:0000313" key="2">
    <source>
        <dbReference type="EMBL" id="KAF2593002.1"/>
    </source>
</evidence>
<evidence type="ECO:0000256" key="1">
    <source>
        <dbReference type="SAM" id="MobiDB-lite"/>
    </source>
</evidence>
<dbReference type="AlphaFoldDB" id="A0A8S9KG19"/>
<feature type="region of interest" description="Disordered" evidence="1">
    <location>
        <begin position="82"/>
        <end position="112"/>
    </location>
</feature>
<accession>A0A8S9KG19</accession>
<protein>
    <submittedName>
        <fullName evidence="2">Uncharacterized protein</fullName>
    </submittedName>
</protein>
<dbReference type="EMBL" id="QGKY02000164">
    <property type="protein sequence ID" value="KAF2593002.1"/>
    <property type="molecule type" value="Genomic_DNA"/>
</dbReference>
<feature type="compositionally biased region" description="Polar residues" evidence="1">
    <location>
        <begin position="82"/>
        <end position="91"/>
    </location>
</feature>
<reference evidence="2" key="1">
    <citation type="submission" date="2019-12" db="EMBL/GenBank/DDBJ databases">
        <title>Genome sequencing and annotation of Brassica cretica.</title>
        <authorList>
            <person name="Studholme D.J."/>
            <person name="Sarris P.F."/>
        </authorList>
    </citation>
    <scope>NUCLEOTIDE SEQUENCE</scope>
    <source>
        <strain evidence="2">PFS-102/07</strain>
        <tissue evidence="2">Leaf</tissue>
    </source>
</reference>
<proteinExistence type="predicted"/>
<gene>
    <name evidence="2" type="ORF">F2Q70_00044534</name>
</gene>
<sequence>MTGDSGSLAFVYFRLIFQWHMIPEMNCFMVKNFHFEDQEYFAFRLAFEGSGDAIAMGAEAPVYEAEASDYLLGRIFPVSAEQKTQTRTSTKAVKPDQRPPTVKKLVSRKEEI</sequence>
<comment type="caution">
    <text evidence="2">The sequence shown here is derived from an EMBL/GenBank/DDBJ whole genome shotgun (WGS) entry which is preliminary data.</text>
</comment>
<name>A0A8S9KG19_BRACR</name>
<organism evidence="2">
    <name type="scientific">Brassica cretica</name>
    <name type="common">Mustard</name>
    <dbReference type="NCBI Taxonomy" id="69181"/>
    <lineage>
        <taxon>Eukaryota</taxon>
        <taxon>Viridiplantae</taxon>
        <taxon>Streptophyta</taxon>
        <taxon>Embryophyta</taxon>
        <taxon>Tracheophyta</taxon>
        <taxon>Spermatophyta</taxon>
        <taxon>Magnoliopsida</taxon>
        <taxon>eudicotyledons</taxon>
        <taxon>Gunneridae</taxon>
        <taxon>Pentapetalae</taxon>
        <taxon>rosids</taxon>
        <taxon>malvids</taxon>
        <taxon>Brassicales</taxon>
        <taxon>Brassicaceae</taxon>
        <taxon>Brassiceae</taxon>
        <taxon>Brassica</taxon>
    </lineage>
</organism>